<dbReference type="AlphaFoldDB" id="A0A7C9FQ89"/>
<keyword evidence="3" id="KW-0808">Transferase</keyword>
<comment type="function">
    <text evidence="12">Catalyzes the acylation of glycosyl-4,4'-diaponeurosporenoate, i.e. the esterification of glucose at the C6'' position with the carboxyl group of the C(15) fatty acid 12-methyltetradecanoic acid, to yield staphyloxanthin. This is the last step in the biosynthesis of this orange pigment, present in most staphylococci strains.</text>
</comment>
<evidence type="ECO:0000256" key="1">
    <source>
        <dbReference type="ARBA" id="ARBA00004162"/>
    </source>
</evidence>
<evidence type="ECO:0000256" key="12">
    <source>
        <dbReference type="ARBA" id="ARBA00025324"/>
    </source>
</evidence>
<evidence type="ECO:0000256" key="2">
    <source>
        <dbReference type="ARBA" id="ARBA00022475"/>
    </source>
</evidence>
<evidence type="ECO:0000256" key="5">
    <source>
        <dbReference type="ARBA" id="ARBA00022729"/>
    </source>
</evidence>
<keyword evidence="5" id="KW-0732">Signal</keyword>
<comment type="similarity">
    <text evidence="10">Belongs to the acyltransferase CrtO family.</text>
</comment>
<protein>
    <recommendedName>
        <fullName evidence="11">Glycosyl-4,4'-diaponeurosporenoate acyltransferase</fullName>
    </recommendedName>
</protein>
<dbReference type="GO" id="GO:0016746">
    <property type="term" value="F:acyltransferase activity"/>
    <property type="evidence" value="ECO:0007669"/>
    <property type="project" value="UniProtKB-KW"/>
</dbReference>
<evidence type="ECO:0000256" key="6">
    <source>
        <dbReference type="ARBA" id="ARBA00022989"/>
    </source>
</evidence>
<evidence type="ECO:0000256" key="10">
    <source>
        <dbReference type="ARBA" id="ARBA00023603"/>
    </source>
</evidence>
<feature type="transmembrane region" description="Helical" evidence="13">
    <location>
        <begin position="9"/>
        <end position="27"/>
    </location>
</feature>
<keyword evidence="4 13" id="KW-0812">Transmembrane</keyword>
<dbReference type="Proteomes" id="UP000479293">
    <property type="component" value="Unassembled WGS sequence"/>
</dbReference>
<accession>A0A7C9FQ89</accession>
<evidence type="ECO:0000256" key="3">
    <source>
        <dbReference type="ARBA" id="ARBA00022679"/>
    </source>
</evidence>
<evidence type="ECO:0000256" key="11">
    <source>
        <dbReference type="ARBA" id="ARBA00023667"/>
    </source>
</evidence>
<sequence>MKKTILNQLINVLWTAIGVAPLVIYWVKSEKSLYIVLGCLTLSMIFGFLPDGFYGKFQLSPRRKFYEKIGIKTIGNFTQNGGVVNRITSADGRTGWKRDFFRGYHKTIALYERFHCIGFVFSSLTCLLALLDQFYLLAVLVFLANAVYNLLPILLQQYNKVRLRNIGQTGR</sequence>
<dbReference type="Pfam" id="PF18927">
    <property type="entry name" value="CrtO"/>
    <property type="match status" value="1"/>
</dbReference>
<comment type="subcellular location">
    <subcellularLocation>
        <location evidence="1">Cell membrane</location>
        <topology evidence="1">Single-pass membrane protein</topology>
    </subcellularLocation>
</comment>
<dbReference type="RefSeq" id="WP_152764477.1">
    <property type="nucleotide sequence ID" value="NZ_WHLY01000002.1"/>
</dbReference>
<evidence type="ECO:0000256" key="4">
    <source>
        <dbReference type="ARBA" id="ARBA00022692"/>
    </source>
</evidence>
<evidence type="ECO:0000256" key="9">
    <source>
        <dbReference type="ARBA" id="ARBA00023588"/>
    </source>
</evidence>
<comment type="caution">
    <text evidence="14">The sequence shown here is derived from an EMBL/GenBank/DDBJ whole genome shotgun (WGS) entry which is preliminary data.</text>
</comment>
<evidence type="ECO:0000256" key="7">
    <source>
        <dbReference type="ARBA" id="ARBA00023136"/>
    </source>
</evidence>
<gene>
    <name evidence="14" type="ORF">GBK04_25025</name>
</gene>
<feature type="transmembrane region" description="Helical" evidence="13">
    <location>
        <begin position="136"/>
        <end position="155"/>
    </location>
</feature>
<reference evidence="14 15" key="1">
    <citation type="submission" date="2019-10" db="EMBL/GenBank/DDBJ databases">
        <title>Draft Genome Sequence of Cytophagaceae sp. SJW1-29.</title>
        <authorList>
            <person name="Choi A."/>
        </authorList>
    </citation>
    <scope>NUCLEOTIDE SEQUENCE [LARGE SCALE GENOMIC DNA]</scope>
    <source>
        <strain evidence="14 15">SJW1-29</strain>
    </source>
</reference>
<keyword evidence="7 13" id="KW-0472">Membrane</keyword>
<proteinExistence type="inferred from homology"/>
<keyword evidence="15" id="KW-1185">Reference proteome</keyword>
<evidence type="ECO:0000256" key="13">
    <source>
        <dbReference type="SAM" id="Phobius"/>
    </source>
</evidence>
<name>A0A7C9FQ89_9BACT</name>
<keyword evidence="6 13" id="KW-1133">Transmembrane helix</keyword>
<keyword evidence="2" id="KW-1003">Cell membrane</keyword>
<dbReference type="EMBL" id="WHLY01000002">
    <property type="protein sequence ID" value="MPR36511.1"/>
    <property type="molecule type" value="Genomic_DNA"/>
</dbReference>
<dbReference type="UniPathway" id="UPA00029">
    <property type="reaction ID" value="UER00560"/>
</dbReference>
<evidence type="ECO:0000256" key="8">
    <source>
        <dbReference type="ARBA" id="ARBA00023315"/>
    </source>
</evidence>
<keyword evidence="8" id="KW-0012">Acyltransferase</keyword>
<evidence type="ECO:0000313" key="14">
    <source>
        <dbReference type="EMBL" id="MPR36511.1"/>
    </source>
</evidence>
<feature type="transmembrane region" description="Helical" evidence="13">
    <location>
        <begin position="110"/>
        <end position="130"/>
    </location>
</feature>
<dbReference type="InterPro" id="IPR044021">
    <property type="entry name" value="CrtO"/>
</dbReference>
<organism evidence="14 15">
    <name type="scientific">Salmonirosea aquatica</name>
    <dbReference type="NCBI Taxonomy" id="2654236"/>
    <lineage>
        <taxon>Bacteria</taxon>
        <taxon>Pseudomonadati</taxon>
        <taxon>Bacteroidota</taxon>
        <taxon>Cytophagia</taxon>
        <taxon>Cytophagales</taxon>
        <taxon>Spirosomataceae</taxon>
        <taxon>Salmonirosea</taxon>
    </lineage>
</organism>
<evidence type="ECO:0000313" key="15">
    <source>
        <dbReference type="Proteomes" id="UP000479293"/>
    </source>
</evidence>
<feature type="transmembrane region" description="Helical" evidence="13">
    <location>
        <begin position="33"/>
        <end position="54"/>
    </location>
</feature>
<dbReference type="GO" id="GO:0005886">
    <property type="term" value="C:plasma membrane"/>
    <property type="evidence" value="ECO:0007669"/>
    <property type="project" value="UniProtKB-SubCell"/>
</dbReference>
<comment type="pathway">
    <text evidence="9">Carotenoid biosynthesis; staphyloxanthin biosynthesis; staphyloxanthin from farnesyl diphosphate: step 5/5.</text>
</comment>